<proteinExistence type="predicted"/>
<keyword evidence="2" id="KW-1185">Reference proteome</keyword>
<organism evidence="1 2">
    <name type="scientific">Pelobates cultripes</name>
    <name type="common">Western spadefoot toad</name>
    <dbReference type="NCBI Taxonomy" id="61616"/>
    <lineage>
        <taxon>Eukaryota</taxon>
        <taxon>Metazoa</taxon>
        <taxon>Chordata</taxon>
        <taxon>Craniata</taxon>
        <taxon>Vertebrata</taxon>
        <taxon>Euteleostomi</taxon>
        <taxon>Amphibia</taxon>
        <taxon>Batrachia</taxon>
        <taxon>Anura</taxon>
        <taxon>Pelobatoidea</taxon>
        <taxon>Pelobatidae</taxon>
        <taxon>Pelobates</taxon>
    </lineage>
</organism>
<gene>
    <name evidence="1" type="ORF">PECUL_23A001903</name>
</gene>
<accession>A0AAD1RS04</accession>
<evidence type="ECO:0000313" key="2">
    <source>
        <dbReference type="Proteomes" id="UP001295444"/>
    </source>
</evidence>
<evidence type="ECO:0000313" key="1">
    <source>
        <dbReference type="EMBL" id="CAH2276690.1"/>
    </source>
</evidence>
<sequence length="128" mass="14683">MASYLFSKRRYHKLSAQVSQKPHSYRRCMAQHHHYLTQLHRALPIAASRVINCRAMTARTNRVQHPVNWEITGLLTGTARLLYTSTYCPMCNGAAGVAVLYEENKERYLPRIALRAVTVRSSSTEIQH</sequence>
<dbReference type="AlphaFoldDB" id="A0AAD1RS04"/>
<dbReference type="EMBL" id="OW240914">
    <property type="protein sequence ID" value="CAH2276690.1"/>
    <property type="molecule type" value="Genomic_DNA"/>
</dbReference>
<protein>
    <submittedName>
        <fullName evidence="1">Uncharacterized protein</fullName>
    </submittedName>
</protein>
<name>A0AAD1RS04_PELCU</name>
<reference evidence="1" key="1">
    <citation type="submission" date="2022-03" db="EMBL/GenBank/DDBJ databases">
        <authorList>
            <person name="Alioto T."/>
            <person name="Alioto T."/>
            <person name="Gomez Garrido J."/>
        </authorList>
    </citation>
    <scope>NUCLEOTIDE SEQUENCE</scope>
</reference>
<dbReference type="Proteomes" id="UP001295444">
    <property type="component" value="Chromosome 03"/>
</dbReference>